<protein>
    <submittedName>
        <fullName evidence="1">Uncharacterized protein</fullName>
    </submittedName>
</protein>
<keyword evidence="2" id="KW-1185">Reference proteome</keyword>
<organism evidence="1 2">
    <name type="scientific">Catharanthus roseus</name>
    <name type="common">Madagascar periwinkle</name>
    <name type="synonym">Vinca rosea</name>
    <dbReference type="NCBI Taxonomy" id="4058"/>
    <lineage>
        <taxon>Eukaryota</taxon>
        <taxon>Viridiplantae</taxon>
        <taxon>Streptophyta</taxon>
        <taxon>Embryophyta</taxon>
        <taxon>Tracheophyta</taxon>
        <taxon>Spermatophyta</taxon>
        <taxon>Magnoliopsida</taxon>
        <taxon>eudicotyledons</taxon>
        <taxon>Gunneridae</taxon>
        <taxon>Pentapetalae</taxon>
        <taxon>asterids</taxon>
        <taxon>lamiids</taxon>
        <taxon>Gentianales</taxon>
        <taxon>Apocynaceae</taxon>
        <taxon>Rauvolfioideae</taxon>
        <taxon>Vinceae</taxon>
        <taxon>Catharanthinae</taxon>
        <taxon>Catharanthus</taxon>
    </lineage>
</organism>
<comment type="caution">
    <text evidence="1">The sequence shown here is derived from an EMBL/GenBank/DDBJ whole genome shotgun (WGS) entry which is preliminary data.</text>
</comment>
<accession>A0ACC0AGT3</accession>
<sequence length="106" mass="12424">MISIILLKISLLNLRTVCMEFQVKLILYVIAKFLYFTMKCAYRHCWVPILCDTKKLGQLKWSKYVIDFLENGIRLRNAGDPASISGCMFNSHLLVRKYLHTITEKH</sequence>
<gene>
    <name evidence="1" type="ORF">M9H77_28455</name>
</gene>
<name>A0ACC0AGT3_CATRO</name>
<proteinExistence type="predicted"/>
<evidence type="ECO:0000313" key="2">
    <source>
        <dbReference type="Proteomes" id="UP001060085"/>
    </source>
</evidence>
<dbReference type="EMBL" id="CM044706">
    <property type="protein sequence ID" value="KAI5659662.1"/>
    <property type="molecule type" value="Genomic_DNA"/>
</dbReference>
<evidence type="ECO:0000313" key="1">
    <source>
        <dbReference type="EMBL" id="KAI5659662.1"/>
    </source>
</evidence>
<reference evidence="2" key="1">
    <citation type="journal article" date="2023" name="Nat. Plants">
        <title>Single-cell RNA sequencing provides a high-resolution roadmap for understanding the multicellular compartmentation of specialized metabolism.</title>
        <authorList>
            <person name="Sun S."/>
            <person name="Shen X."/>
            <person name="Li Y."/>
            <person name="Li Y."/>
            <person name="Wang S."/>
            <person name="Li R."/>
            <person name="Zhang H."/>
            <person name="Shen G."/>
            <person name="Guo B."/>
            <person name="Wei J."/>
            <person name="Xu J."/>
            <person name="St-Pierre B."/>
            <person name="Chen S."/>
            <person name="Sun C."/>
        </authorList>
    </citation>
    <scope>NUCLEOTIDE SEQUENCE [LARGE SCALE GENOMIC DNA]</scope>
</reference>
<dbReference type="Proteomes" id="UP001060085">
    <property type="component" value="Linkage Group LG06"/>
</dbReference>